<dbReference type="PRINTS" id="PR00385">
    <property type="entry name" value="P450"/>
</dbReference>
<comment type="similarity">
    <text evidence="4">Belongs to the cytochrome P450 family.</text>
</comment>
<evidence type="ECO:0000313" key="19">
    <source>
        <dbReference type="Proteomes" id="UP001321749"/>
    </source>
</evidence>
<dbReference type="GO" id="GO:0005506">
    <property type="term" value="F:iron ion binding"/>
    <property type="evidence" value="ECO:0007669"/>
    <property type="project" value="InterPro"/>
</dbReference>
<dbReference type="InterPro" id="IPR036396">
    <property type="entry name" value="Cyt_P450_sf"/>
</dbReference>
<feature type="region of interest" description="Disordered" evidence="17">
    <location>
        <begin position="1"/>
        <end position="22"/>
    </location>
</feature>
<dbReference type="CDD" id="cd11060">
    <property type="entry name" value="CYP57A1-like"/>
    <property type="match status" value="1"/>
</dbReference>
<evidence type="ECO:0000313" key="18">
    <source>
        <dbReference type="EMBL" id="KAK4461724.1"/>
    </source>
</evidence>
<dbReference type="EMBL" id="MU864985">
    <property type="protein sequence ID" value="KAK4461724.1"/>
    <property type="molecule type" value="Genomic_DNA"/>
</dbReference>
<dbReference type="PANTHER" id="PTHR24305">
    <property type="entry name" value="CYTOCHROME P450"/>
    <property type="match status" value="1"/>
</dbReference>
<dbReference type="GO" id="GO:0004497">
    <property type="term" value="F:monooxygenase activity"/>
    <property type="evidence" value="ECO:0007669"/>
    <property type="project" value="UniProtKB-KW"/>
</dbReference>
<evidence type="ECO:0000256" key="2">
    <source>
        <dbReference type="ARBA" id="ARBA00004167"/>
    </source>
</evidence>
<reference evidence="18" key="1">
    <citation type="journal article" date="2023" name="Mol. Phylogenet. Evol.">
        <title>Genome-scale phylogeny and comparative genomics of the fungal order Sordariales.</title>
        <authorList>
            <person name="Hensen N."/>
            <person name="Bonometti L."/>
            <person name="Westerberg I."/>
            <person name="Brannstrom I.O."/>
            <person name="Guillou S."/>
            <person name="Cros-Aarteil S."/>
            <person name="Calhoun S."/>
            <person name="Haridas S."/>
            <person name="Kuo A."/>
            <person name="Mondo S."/>
            <person name="Pangilinan J."/>
            <person name="Riley R."/>
            <person name="LaButti K."/>
            <person name="Andreopoulos B."/>
            <person name="Lipzen A."/>
            <person name="Chen C."/>
            <person name="Yan M."/>
            <person name="Daum C."/>
            <person name="Ng V."/>
            <person name="Clum A."/>
            <person name="Steindorff A."/>
            <person name="Ohm R.A."/>
            <person name="Martin F."/>
            <person name="Silar P."/>
            <person name="Natvig D.O."/>
            <person name="Lalanne C."/>
            <person name="Gautier V."/>
            <person name="Ament-Velasquez S.L."/>
            <person name="Kruys A."/>
            <person name="Hutchinson M.I."/>
            <person name="Powell A.J."/>
            <person name="Barry K."/>
            <person name="Miller A.N."/>
            <person name="Grigoriev I.V."/>
            <person name="Debuchy R."/>
            <person name="Gladieux P."/>
            <person name="Hiltunen Thoren M."/>
            <person name="Johannesson H."/>
        </authorList>
    </citation>
    <scope>NUCLEOTIDE SEQUENCE</scope>
    <source>
        <strain evidence="18">PSN324</strain>
    </source>
</reference>
<dbReference type="InterPro" id="IPR001128">
    <property type="entry name" value="Cyt_P450"/>
</dbReference>
<gene>
    <name evidence="18" type="ORF">QBC42DRAFT_269490</name>
</gene>
<name>A0AAV9HPD6_9PEZI</name>
<evidence type="ECO:0000256" key="6">
    <source>
        <dbReference type="ARBA" id="ARBA00022692"/>
    </source>
</evidence>
<comment type="subcellular location">
    <subcellularLocation>
        <location evidence="2">Membrane</location>
        <topology evidence="2">Single-pass membrane protein</topology>
    </subcellularLocation>
</comment>
<dbReference type="Proteomes" id="UP001321749">
    <property type="component" value="Unassembled WGS sequence"/>
</dbReference>
<feature type="binding site" description="axial binding residue" evidence="16">
    <location>
        <position position="479"/>
    </location>
    <ligand>
        <name>heme</name>
        <dbReference type="ChEBI" id="CHEBI:30413"/>
    </ligand>
    <ligandPart>
        <name>Fe</name>
        <dbReference type="ChEBI" id="CHEBI:18248"/>
    </ligandPart>
</feature>
<dbReference type="GO" id="GO:0016020">
    <property type="term" value="C:membrane"/>
    <property type="evidence" value="ECO:0007669"/>
    <property type="project" value="UniProtKB-SubCell"/>
</dbReference>
<evidence type="ECO:0000256" key="11">
    <source>
        <dbReference type="ARBA" id="ARBA00023026"/>
    </source>
</evidence>
<evidence type="ECO:0000256" key="4">
    <source>
        <dbReference type="ARBA" id="ARBA00010617"/>
    </source>
</evidence>
<dbReference type="PANTHER" id="PTHR24305:SF168">
    <property type="entry name" value="P450, PUTATIVE (EUROFUNG)-RELATED"/>
    <property type="match status" value="1"/>
</dbReference>
<organism evidence="18 19">
    <name type="scientific">Cladorrhinum samala</name>
    <dbReference type="NCBI Taxonomy" id="585594"/>
    <lineage>
        <taxon>Eukaryota</taxon>
        <taxon>Fungi</taxon>
        <taxon>Dikarya</taxon>
        <taxon>Ascomycota</taxon>
        <taxon>Pezizomycotina</taxon>
        <taxon>Sordariomycetes</taxon>
        <taxon>Sordariomycetidae</taxon>
        <taxon>Sordariales</taxon>
        <taxon>Podosporaceae</taxon>
        <taxon>Cladorrhinum</taxon>
    </lineage>
</organism>
<dbReference type="AlphaFoldDB" id="A0AAV9HPD6"/>
<keyword evidence="8" id="KW-1133">Transmembrane helix</keyword>
<evidence type="ECO:0000256" key="13">
    <source>
        <dbReference type="ARBA" id="ARBA00067672"/>
    </source>
</evidence>
<protein>
    <recommendedName>
        <fullName evidence="14">Cytochrome P450 monooxygenase ABA1</fullName>
    </recommendedName>
    <alternativeName>
        <fullName evidence="15">Abscisic acid biosynthesis protein 1</fullName>
    </alternativeName>
    <alternativeName>
        <fullName evidence="13">Cytochrome P450 monooxygenase aba1</fullName>
    </alternativeName>
</protein>
<keyword evidence="5 16" id="KW-0349">Heme</keyword>
<dbReference type="PRINTS" id="PR00463">
    <property type="entry name" value="EP450I"/>
</dbReference>
<keyword evidence="10 16" id="KW-0408">Iron</keyword>
<keyword evidence="11" id="KW-0843">Virulence</keyword>
<keyword evidence="7 16" id="KW-0479">Metal-binding</keyword>
<comment type="caution">
    <text evidence="18">The sequence shown here is derived from an EMBL/GenBank/DDBJ whole genome shotgun (WGS) entry which is preliminary data.</text>
</comment>
<evidence type="ECO:0000256" key="8">
    <source>
        <dbReference type="ARBA" id="ARBA00022989"/>
    </source>
</evidence>
<dbReference type="InterPro" id="IPR050121">
    <property type="entry name" value="Cytochrome_P450_monoxygenase"/>
</dbReference>
<dbReference type="Gene3D" id="1.10.630.10">
    <property type="entry name" value="Cytochrome P450"/>
    <property type="match status" value="1"/>
</dbReference>
<evidence type="ECO:0000256" key="1">
    <source>
        <dbReference type="ARBA" id="ARBA00001971"/>
    </source>
</evidence>
<dbReference type="GO" id="GO:0016705">
    <property type="term" value="F:oxidoreductase activity, acting on paired donors, with incorporation or reduction of molecular oxygen"/>
    <property type="evidence" value="ECO:0007669"/>
    <property type="project" value="InterPro"/>
</dbReference>
<reference evidence="18" key="2">
    <citation type="submission" date="2023-06" db="EMBL/GenBank/DDBJ databases">
        <authorList>
            <consortium name="Lawrence Berkeley National Laboratory"/>
            <person name="Mondo S.J."/>
            <person name="Hensen N."/>
            <person name="Bonometti L."/>
            <person name="Westerberg I."/>
            <person name="Brannstrom I.O."/>
            <person name="Guillou S."/>
            <person name="Cros-Aarteil S."/>
            <person name="Calhoun S."/>
            <person name="Haridas S."/>
            <person name="Kuo A."/>
            <person name="Pangilinan J."/>
            <person name="Riley R."/>
            <person name="Labutti K."/>
            <person name="Andreopoulos B."/>
            <person name="Lipzen A."/>
            <person name="Chen C."/>
            <person name="Yanf M."/>
            <person name="Daum C."/>
            <person name="Ng V."/>
            <person name="Clum A."/>
            <person name="Steindorff A."/>
            <person name="Ohm R."/>
            <person name="Martin F."/>
            <person name="Silar P."/>
            <person name="Natvig D."/>
            <person name="Lalanne C."/>
            <person name="Gautier V."/>
            <person name="Ament-Velasquez S.L."/>
            <person name="Kruys A."/>
            <person name="Hutchinson M.I."/>
            <person name="Powell A.J."/>
            <person name="Barry K."/>
            <person name="Miller A.N."/>
            <person name="Grigoriev I.V."/>
            <person name="Debuchy R."/>
            <person name="Gladieux P."/>
            <person name="Thoren M.H."/>
            <person name="Johannesson H."/>
        </authorList>
    </citation>
    <scope>NUCLEOTIDE SEQUENCE</scope>
    <source>
        <strain evidence="18">PSN324</strain>
    </source>
</reference>
<evidence type="ECO:0000256" key="16">
    <source>
        <dbReference type="PIRSR" id="PIRSR602401-1"/>
    </source>
</evidence>
<evidence type="ECO:0000256" key="17">
    <source>
        <dbReference type="SAM" id="MobiDB-lite"/>
    </source>
</evidence>
<dbReference type="SUPFAM" id="SSF48264">
    <property type="entry name" value="Cytochrome P450"/>
    <property type="match status" value="1"/>
</dbReference>
<accession>A0AAV9HPD6</accession>
<comment type="cofactor">
    <cofactor evidence="1 16">
        <name>heme</name>
        <dbReference type="ChEBI" id="CHEBI:30413"/>
    </cofactor>
</comment>
<evidence type="ECO:0000256" key="3">
    <source>
        <dbReference type="ARBA" id="ARBA00004972"/>
    </source>
</evidence>
<proteinExistence type="inferred from homology"/>
<keyword evidence="8" id="KW-0472">Membrane</keyword>
<sequence>MSAGNMSSPSSPQVPGGAAATPTPGASTLVAAAMDALNGSPWAAATIVGSVLVASFVLHTIVEWYRLSHIPGPFLASISRYWVIRESLRGRLPQSLKKLNDKHGPLVRIGPNDLVTSDVSVLRKMMQVRSPYTRGPWYDAWRLDPTRDNLFSMRDEDAHTLLRSKMAAGYSGKENLSMETTIETNISRLVDLIERKYISTSREYRPMDFGEKGQFFTLDVISELAFGEPLGYLERDDDQYDYIKITTASIPAMLILSCVPTLANIIQSRFLRFLLPKETDKIGFGAFIGVTNRVVANRFKSDTPEQQDMLGSFIRHGLNQEEASGEAVLQIVAGSDTSATTIRCAMLYLMSNPPAYRKLQTEIDEAIAAGKISSPIQDSEARQLPYLQAVIKEAIRMLPPAGGTFFKEVPPGGDVICGKFVPGGTQVGSSALAIHHDKKTFGEDAESFRPERWLNKDAEKVDRMRQTVDMVFHSGKWQCPGKTVALMEFNKIFVELLRRFEWSLVNPFTAAKLNNAGVWMFDDFYVRVTRRNSDE</sequence>
<keyword evidence="19" id="KW-1185">Reference proteome</keyword>
<evidence type="ECO:0000256" key="15">
    <source>
        <dbReference type="ARBA" id="ARBA00079990"/>
    </source>
</evidence>
<evidence type="ECO:0000256" key="9">
    <source>
        <dbReference type="ARBA" id="ARBA00023002"/>
    </source>
</evidence>
<keyword evidence="9" id="KW-0560">Oxidoreductase</keyword>
<evidence type="ECO:0000256" key="14">
    <source>
        <dbReference type="ARBA" id="ARBA00068222"/>
    </source>
</evidence>
<feature type="compositionally biased region" description="Polar residues" evidence="17">
    <location>
        <begin position="1"/>
        <end position="13"/>
    </location>
</feature>
<keyword evidence="12" id="KW-0503">Monooxygenase</keyword>
<evidence type="ECO:0000256" key="5">
    <source>
        <dbReference type="ARBA" id="ARBA00022617"/>
    </source>
</evidence>
<dbReference type="GO" id="GO:0020037">
    <property type="term" value="F:heme binding"/>
    <property type="evidence" value="ECO:0007669"/>
    <property type="project" value="InterPro"/>
</dbReference>
<comment type="pathway">
    <text evidence="3">Hormone biosynthesis.</text>
</comment>
<dbReference type="InterPro" id="IPR002401">
    <property type="entry name" value="Cyt_P450_E_grp-I"/>
</dbReference>
<evidence type="ECO:0000256" key="12">
    <source>
        <dbReference type="ARBA" id="ARBA00023033"/>
    </source>
</evidence>
<dbReference type="FunFam" id="1.10.630.10:FF:000076">
    <property type="entry name" value="Cytochrome P450 monooxygenase"/>
    <property type="match status" value="1"/>
</dbReference>
<keyword evidence="6" id="KW-0812">Transmembrane</keyword>
<dbReference type="Pfam" id="PF00067">
    <property type="entry name" value="p450"/>
    <property type="match status" value="1"/>
</dbReference>
<evidence type="ECO:0000256" key="10">
    <source>
        <dbReference type="ARBA" id="ARBA00023004"/>
    </source>
</evidence>
<evidence type="ECO:0000256" key="7">
    <source>
        <dbReference type="ARBA" id="ARBA00022723"/>
    </source>
</evidence>